<dbReference type="EMBL" id="KQ435732">
    <property type="protein sequence ID" value="KOX77383.1"/>
    <property type="molecule type" value="Genomic_DNA"/>
</dbReference>
<protein>
    <submittedName>
        <fullName evidence="1">Uncharacterized protein</fullName>
    </submittedName>
</protein>
<proteinExistence type="predicted"/>
<gene>
    <name evidence="1" type="ORF">WN51_09705</name>
</gene>
<sequence length="103" mass="12090">MAVTLQFFSNFSNLEAGDSSFVEENSWNTPVGIANKDERRNDNDPPRQIELLLLRLKDGEFPYRHRYLCETIVILLMMMKDNAFREWPFNSRGILSTYIPVNM</sequence>
<evidence type="ECO:0000313" key="2">
    <source>
        <dbReference type="Proteomes" id="UP000053105"/>
    </source>
</evidence>
<evidence type="ECO:0000313" key="1">
    <source>
        <dbReference type="EMBL" id="KOX77383.1"/>
    </source>
</evidence>
<accession>A0A0M9A798</accession>
<keyword evidence="2" id="KW-1185">Reference proteome</keyword>
<dbReference type="AlphaFoldDB" id="A0A0M9A798"/>
<dbReference type="Proteomes" id="UP000053105">
    <property type="component" value="Unassembled WGS sequence"/>
</dbReference>
<name>A0A0M9A798_9HYME</name>
<reference evidence="1 2" key="1">
    <citation type="submission" date="2015-07" db="EMBL/GenBank/DDBJ databases">
        <title>The genome of Melipona quadrifasciata.</title>
        <authorList>
            <person name="Pan H."/>
            <person name="Kapheim K."/>
        </authorList>
    </citation>
    <scope>NUCLEOTIDE SEQUENCE [LARGE SCALE GENOMIC DNA]</scope>
    <source>
        <strain evidence="1">0111107301</strain>
        <tissue evidence="1">Whole body</tissue>
    </source>
</reference>
<organism evidence="1 2">
    <name type="scientific">Melipona quadrifasciata</name>
    <dbReference type="NCBI Taxonomy" id="166423"/>
    <lineage>
        <taxon>Eukaryota</taxon>
        <taxon>Metazoa</taxon>
        <taxon>Ecdysozoa</taxon>
        <taxon>Arthropoda</taxon>
        <taxon>Hexapoda</taxon>
        <taxon>Insecta</taxon>
        <taxon>Pterygota</taxon>
        <taxon>Neoptera</taxon>
        <taxon>Endopterygota</taxon>
        <taxon>Hymenoptera</taxon>
        <taxon>Apocrita</taxon>
        <taxon>Aculeata</taxon>
        <taxon>Apoidea</taxon>
        <taxon>Anthophila</taxon>
        <taxon>Apidae</taxon>
        <taxon>Melipona</taxon>
    </lineage>
</organism>